<dbReference type="RefSeq" id="WP_341673714.1">
    <property type="nucleotide sequence ID" value="NZ_JBBYHV010000002.1"/>
</dbReference>
<proteinExistence type="predicted"/>
<organism evidence="2 3">
    <name type="scientific">Aurantiacibacter gilvus</name>
    <dbReference type="NCBI Taxonomy" id="3139141"/>
    <lineage>
        <taxon>Bacteria</taxon>
        <taxon>Pseudomonadati</taxon>
        <taxon>Pseudomonadota</taxon>
        <taxon>Alphaproteobacteria</taxon>
        <taxon>Sphingomonadales</taxon>
        <taxon>Erythrobacteraceae</taxon>
        <taxon>Aurantiacibacter</taxon>
    </lineage>
</organism>
<dbReference type="Proteomes" id="UP001497045">
    <property type="component" value="Unassembled WGS sequence"/>
</dbReference>
<evidence type="ECO:0000256" key="1">
    <source>
        <dbReference type="SAM" id="SignalP"/>
    </source>
</evidence>
<evidence type="ECO:0000313" key="2">
    <source>
        <dbReference type="EMBL" id="MEL1251152.1"/>
    </source>
</evidence>
<reference evidence="2 3" key="1">
    <citation type="submission" date="2024-04" db="EMBL/GenBank/DDBJ databases">
        <title>Aurantiacibacter sp. DGU6 16S ribosomal RNA gene Genome sequencing and assembly.</title>
        <authorList>
            <person name="Park S."/>
        </authorList>
    </citation>
    <scope>NUCLEOTIDE SEQUENCE [LARGE SCALE GENOMIC DNA]</scope>
    <source>
        <strain evidence="2 3">DGU6</strain>
    </source>
</reference>
<dbReference type="Pfam" id="PF14224">
    <property type="entry name" value="DUF4331"/>
    <property type="match status" value="1"/>
</dbReference>
<sequence>MKIPTKLLASGGLAACALGLAQLLPGLALTAADHLDPPLRTNPSLDNTPDRAADIADLYAWHTVDRFNVIVTFAGPQATDEPAVYDPDVLYQIHLSNAGSRASTEFPIRVRFGTGAMTDEFGIQVDNVPGVTGTIEGAVETTITQDGVMVQAGLFDDPFFFDSQGFMETLNTGTLSFDSDRDFFAGQNLTAIVISIPRDNIENGDNLIDVWAEASRFGGQM</sequence>
<evidence type="ECO:0000313" key="3">
    <source>
        <dbReference type="Proteomes" id="UP001497045"/>
    </source>
</evidence>
<comment type="caution">
    <text evidence="2">The sequence shown here is derived from an EMBL/GenBank/DDBJ whole genome shotgun (WGS) entry which is preliminary data.</text>
</comment>
<dbReference type="InterPro" id="IPR025566">
    <property type="entry name" value="DUF4331"/>
</dbReference>
<gene>
    <name evidence="2" type="ORF">AAEO60_10755</name>
</gene>
<dbReference type="EMBL" id="JBBYHV010000002">
    <property type="protein sequence ID" value="MEL1251152.1"/>
    <property type="molecule type" value="Genomic_DNA"/>
</dbReference>
<feature type="signal peptide" evidence="1">
    <location>
        <begin position="1"/>
        <end position="31"/>
    </location>
</feature>
<protein>
    <submittedName>
        <fullName evidence="2">DUF4331 family protein</fullName>
    </submittedName>
</protein>
<keyword evidence="1" id="KW-0732">Signal</keyword>
<feature type="chain" id="PRO_5047221442" evidence="1">
    <location>
        <begin position="32"/>
        <end position="221"/>
    </location>
</feature>
<accession>A0ABU9IHG1</accession>
<keyword evidence="3" id="KW-1185">Reference proteome</keyword>
<name>A0ABU9IHG1_9SPHN</name>